<dbReference type="STRING" id="94128.A0A2A3EKW2"/>
<reference evidence="2 3" key="1">
    <citation type="submission" date="2014-07" db="EMBL/GenBank/DDBJ databases">
        <title>Genomic and transcriptomic analysis on Apis cerana provide comprehensive insights into honey bee biology.</title>
        <authorList>
            <person name="Diao Q."/>
            <person name="Sun L."/>
            <person name="Zheng H."/>
            <person name="Zheng H."/>
            <person name="Xu S."/>
            <person name="Wang S."/>
            <person name="Zeng Z."/>
            <person name="Hu F."/>
            <person name="Su S."/>
            <person name="Wu J."/>
        </authorList>
    </citation>
    <scope>NUCLEOTIDE SEQUENCE [LARGE SCALE GENOMIC DNA]</scope>
    <source>
        <tissue evidence="2">Pupae without intestine</tissue>
    </source>
</reference>
<feature type="region of interest" description="Disordered" evidence="1">
    <location>
        <begin position="313"/>
        <end position="337"/>
    </location>
</feature>
<sequence length="337" mass="38381">MTTLKKDEKRGSKKSKKSGEKTSGRSAKTAKQVPAKKSEPKVQAEKWYEDLSIYDDDLYGEDVNLSNRVAEEEKESGRIERKSFRRKIGLLLRGSAAELPAVINRSLQPIRRSLSFSKDLNRIQEPSKPHRASSAHWYNSLVSLAEDECLDEYDDSPPENSPTIEERLFSSKVQVTRTQSLIDTTFVRIISKGKLIDRVQVVTLLYIHCIPQTRSPRRRVTELLKRTAPYGRHSDHYDSTIDLSNPPFEASSLPALAHTDGSCNELRFPREGEQQVRNEWRNLKLPVGRNLSSLHVGPVDHREMPDNGKWQQAKVDRDSATNNCENDDVTSLDQRDS</sequence>
<organism evidence="2 3">
    <name type="scientific">Apis cerana cerana</name>
    <name type="common">Oriental honeybee</name>
    <dbReference type="NCBI Taxonomy" id="94128"/>
    <lineage>
        <taxon>Eukaryota</taxon>
        <taxon>Metazoa</taxon>
        <taxon>Ecdysozoa</taxon>
        <taxon>Arthropoda</taxon>
        <taxon>Hexapoda</taxon>
        <taxon>Insecta</taxon>
        <taxon>Pterygota</taxon>
        <taxon>Neoptera</taxon>
        <taxon>Endopterygota</taxon>
        <taxon>Hymenoptera</taxon>
        <taxon>Apocrita</taxon>
        <taxon>Aculeata</taxon>
        <taxon>Apoidea</taxon>
        <taxon>Anthophila</taxon>
        <taxon>Apidae</taxon>
        <taxon>Apis</taxon>
    </lineage>
</organism>
<feature type="compositionally biased region" description="Basic and acidic residues" evidence="1">
    <location>
        <begin position="1"/>
        <end position="10"/>
    </location>
</feature>
<proteinExistence type="predicted"/>
<accession>A0A2A3EKW2</accession>
<dbReference type="EMBL" id="KZ288218">
    <property type="protein sequence ID" value="PBC32350.1"/>
    <property type="molecule type" value="Genomic_DNA"/>
</dbReference>
<evidence type="ECO:0000256" key="1">
    <source>
        <dbReference type="SAM" id="MobiDB-lite"/>
    </source>
</evidence>
<name>A0A2A3EKW2_APICC</name>
<dbReference type="AlphaFoldDB" id="A0A2A3EKW2"/>
<keyword evidence="3" id="KW-1185">Reference proteome</keyword>
<dbReference type="OrthoDB" id="7700607at2759"/>
<gene>
    <name evidence="2" type="ORF">APICC_08944</name>
</gene>
<feature type="region of interest" description="Disordered" evidence="1">
    <location>
        <begin position="1"/>
        <end position="42"/>
    </location>
</feature>
<evidence type="ECO:0000313" key="2">
    <source>
        <dbReference type="EMBL" id="PBC32350.1"/>
    </source>
</evidence>
<dbReference type="Proteomes" id="UP000242457">
    <property type="component" value="Unassembled WGS sequence"/>
</dbReference>
<evidence type="ECO:0000313" key="3">
    <source>
        <dbReference type="Proteomes" id="UP000242457"/>
    </source>
</evidence>
<protein>
    <submittedName>
        <fullName evidence="2">Uncharacterized protein</fullName>
    </submittedName>
</protein>